<dbReference type="EMBL" id="CAJVCH010184175">
    <property type="protein sequence ID" value="CAG7729789.1"/>
    <property type="molecule type" value="Genomic_DNA"/>
</dbReference>
<evidence type="ECO:0000313" key="2">
    <source>
        <dbReference type="Proteomes" id="UP000708208"/>
    </source>
</evidence>
<protein>
    <submittedName>
        <fullName evidence="1">Uncharacterized protein</fullName>
    </submittedName>
</protein>
<evidence type="ECO:0000313" key="1">
    <source>
        <dbReference type="EMBL" id="CAG7729789.1"/>
    </source>
</evidence>
<name>A0A8J2K577_9HEXA</name>
<organism evidence="1 2">
    <name type="scientific">Allacma fusca</name>
    <dbReference type="NCBI Taxonomy" id="39272"/>
    <lineage>
        <taxon>Eukaryota</taxon>
        <taxon>Metazoa</taxon>
        <taxon>Ecdysozoa</taxon>
        <taxon>Arthropoda</taxon>
        <taxon>Hexapoda</taxon>
        <taxon>Collembola</taxon>
        <taxon>Symphypleona</taxon>
        <taxon>Sminthuridae</taxon>
        <taxon>Allacma</taxon>
    </lineage>
</organism>
<sequence>TFLLVKKIAFRIFRSTGTRAPND</sequence>
<comment type="caution">
    <text evidence="1">The sequence shown here is derived from an EMBL/GenBank/DDBJ whole genome shotgun (WGS) entry which is preliminary data.</text>
</comment>
<dbReference type="Proteomes" id="UP000708208">
    <property type="component" value="Unassembled WGS sequence"/>
</dbReference>
<proteinExistence type="predicted"/>
<accession>A0A8J2K577</accession>
<feature type="non-terminal residue" evidence="1">
    <location>
        <position position="1"/>
    </location>
</feature>
<dbReference type="AlphaFoldDB" id="A0A8J2K577"/>
<gene>
    <name evidence="1" type="ORF">AFUS01_LOCUS18481</name>
</gene>
<keyword evidence="2" id="KW-1185">Reference proteome</keyword>
<reference evidence="1" key="1">
    <citation type="submission" date="2021-06" db="EMBL/GenBank/DDBJ databases">
        <authorList>
            <person name="Hodson N. C."/>
            <person name="Mongue J. A."/>
            <person name="Jaron S. K."/>
        </authorList>
    </citation>
    <scope>NUCLEOTIDE SEQUENCE</scope>
</reference>